<keyword evidence="3" id="KW-1185">Reference proteome</keyword>
<comment type="caution">
    <text evidence="2">The sequence shown here is derived from an EMBL/GenBank/DDBJ whole genome shotgun (WGS) entry which is preliminary data.</text>
</comment>
<feature type="non-terminal residue" evidence="2">
    <location>
        <position position="114"/>
    </location>
</feature>
<organism evidence="2 3">
    <name type="scientific">Hemiprocne comata</name>
    <dbReference type="NCBI Taxonomy" id="243314"/>
    <lineage>
        <taxon>Eukaryota</taxon>
        <taxon>Metazoa</taxon>
        <taxon>Chordata</taxon>
        <taxon>Craniata</taxon>
        <taxon>Vertebrata</taxon>
        <taxon>Euteleostomi</taxon>
        <taxon>Archelosauria</taxon>
        <taxon>Archosauria</taxon>
        <taxon>Dinosauria</taxon>
        <taxon>Saurischia</taxon>
        <taxon>Theropoda</taxon>
        <taxon>Coelurosauria</taxon>
        <taxon>Aves</taxon>
        <taxon>Neognathae</taxon>
        <taxon>Neoaves</taxon>
        <taxon>Strisores</taxon>
        <taxon>Apodiformes</taxon>
        <taxon>Apodidae</taxon>
        <taxon>Hemiprocninae</taxon>
        <taxon>Hemiprocne</taxon>
    </lineage>
</organism>
<dbReference type="InterPro" id="IPR043513">
    <property type="entry name" value="Cenp-F"/>
</dbReference>
<accession>A0A7K9DRI5</accession>
<dbReference type="EMBL" id="VWZJ01013386">
    <property type="protein sequence ID" value="NXG66870.1"/>
    <property type="molecule type" value="Genomic_DNA"/>
</dbReference>
<dbReference type="GO" id="GO:0051310">
    <property type="term" value="P:metaphase chromosome alignment"/>
    <property type="evidence" value="ECO:0007669"/>
    <property type="project" value="TreeGrafter"/>
</dbReference>
<dbReference type="OrthoDB" id="9117861at2759"/>
<keyword evidence="1" id="KW-0175">Coiled coil</keyword>
<dbReference type="GO" id="GO:0000922">
    <property type="term" value="C:spindle pole"/>
    <property type="evidence" value="ECO:0007669"/>
    <property type="project" value="TreeGrafter"/>
</dbReference>
<dbReference type="GO" id="GO:0005634">
    <property type="term" value="C:nucleus"/>
    <property type="evidence" value="ECO:0007669"/>
    <property type="project" value="TreeGrafter"/>
</dbReference>
<dbReference type="AlphaFoldDB" id="A0A7K9DRI5"/>
<proteinExistence type="predicted"/>
<dbReference type="GO" id="GO:0000775">
    <property type="term" value="C:chromosome, centromeric region"/>
    <property type="evidence" value="ECO:0007669"/>
    <property type="project" value="InterPro"/>
</dbReference>
<name>A0A7K9DRI5_9AVES</name>
<protein>
    <submittedName>
        <fullName evidence="2">CENPF protein</fullName>
    </submittedName>
</protein>
<dbReference type="PANTHER" id="PTHR18874:SF10">
    <property type="entry name" value="CENTROMERE PROTEIN F"/>
    <property type="match status" value="1"/>
</dbReference>
<dbReference type="PANTHER" id="PTHR18874">
    <property type="entry name" value="CMF/LEK/CENP CELL DIVISION-RELATED"/>
    <property type="match status" value="1"/>
</dbReference>
<sequence length="114" mass="13448">QLHLAVTENNELTRSLEMVQKERQEKESEMKREISEYQERLLQAEKEHQDALTEANQKNEVEVQACQDKINSLEHFITSQKLEIERLKSNKEELSNSLKETNQTLGELLKIKVR</sequence>
<reference evidence="2 3" key="1">
    <citation type="submission" date="2019-09" db="EMBL/GenBank/DDBJ databases">
        <title>Bird 10,000 Genomes (B10K) Project - Family phase.</title>
        <authorList>
            <person name="Zhang G."/>
        </authorList>
    </citation>
    <scope>NUCLEOTIDE SEQUENCE [LARGE SCALE GENOMIC DNA]</scope>
    <source>
        <strain evidence="2">B10K-DU-001-23</strain>
        <tissue evidence="2">Muscle</tissue>
    </source>
</reference>
<feature type="coiled-coil region" evidence="1">
    <location>
        <begin position="9"/>
        <end position="111"/>
    </location>
</feature>
<feature type="non-terminal residue" evidence="2">
    <location>
        <position position="1"/>
    </location>
</feature>
<evidence type="ECO:0000313" key="3">
    <source>
        <dbReference type="Proteomes" id="UP000518305"/>
    </source>
</evidence>
<evidence type="ECO:0000256" key="1">
    <source>
        <dbReference type="SAM" id="Coils"/>
    </source>
</evidence>
<dbReference type="GO" id="GO:0010389">
    <property type="term" value="P:regulation of G2/M transition of mitotic cell cycle"/>
    <property type="evidence" value="ECO:0007669"/>
    <property type="project" value="TreeGrafter"/>
</dbReference>
<dbReference type="GO" id="GO:0008017">
    <property type="term" value="F:microtubule binding"/>
    <property type="evidence" value="ECO:0007669"/>
    <property type="project" value="InterPro"/>
</dbReference>
<dbReference type="GO" id="GO:0070840">
    <property type="term" value="F:dynein complex binding"/>
    <property type="evidence" value="ECO:0007669"/>
    <property type="project" value="TreeGrafter"/>
</dbReference>
<evidence type="ECO:0000313" key="2">
    <source>
        <dbReference type="EMBL" id="NXG66870.1"/>
    </source>
</evidence>
<gene>
    <name evidence="2" type="primary">Cenpf_1</name>
    <name evidence="2" type="ORF">HEMCOM_R09151</name>
</gene>
<dbReference type="Proteomes" id="UP000518305">
    <property type="component" value="Unassembled WGS sequence"/>
</dbReference>
<dbReference type="GO" id="GO:0000278">
    <property type="term" value="P:mitotic cell cycle"/>
    <property type="evidence" value="ECO:0007669"/>
    <property type="project" value="TreeGrafter"/>
</dbReference>